<evidence type="ECO:0000313" key="6">
    <source>
        <dbReference type="EMBL" id="QTX33476.1"/>
    </source>
</evidence>
<dbReference type="InterPro" id="IPR036390">
    <property type="entry name" value="WH_DNA-bd_sf"/>
</dbReference>
<dbReference type="PANTHER" id="PTHR43537">
    <property type="entry name" value="TRANSCRIPTIONAL REGULATOR, GNTR FAMILY"/>
    <property type="match status" value="1"/>
</dbReference>
<keyword evidence="3" id="KW-0804">Transcription</keyword>
<keyword evidence="2" id="KW-0238">DNA-binding</keyword>
<evidence type="ECO:0000259" key="4">
    <source>
        <dbReference type="SMART" id="SM00345"/>
    </source>
</evidence>
<evidence type="ECO:0000313" key="7">
    <source>
        <dbReference type="Proteomes" id="UP000671879"/>
    </source>
</evidence>
<dbReference type="KEGG" id="aram:KAR29_06305"/>
<gene>
    <name evidence="6" type="ORF">KAR29_06305</name>
</gene>
<dbReference type="PANTHER" id="PTHR43537:SF45">
    <property type="entry name" value="GNTR FAMILY REGULATORY PROTEIN"/>
    <property type="match status" value="1"/>
</dbReference>
<dbReference type="Gene3D" id="1.10.10.10">
    <property type="entry name" value="Winged helix-like DNA-binding domain superfamily/Winged helix DNA-binding domain"/>
    <property type="match status" value="1"/>
</dbReference>
<evidence type="ECO:0000256" key="1">
    <source>
        <dbReference type="ARBA" id="ARBA00023015"/>
    </source>
</evidence>
<dbReference type="InterPro" id="IPR011711">
    <property type="entry name" value="GntR_C"/>
</dbReference>
<name>A0A9Q7F000_9BACT</name>
<dbReference type="AlphaFoldDB" id="A0A9Q7F000"/>
<dbReference type="SUPFAM" id="SSF48008">
    <property type="entry name" value="GntR ligand-binding domain-like"/>
    <property type="match status" value="1"/>
</dbReference>
<dbReference type="InterPro" id="IPR036388">
    <property type="entry name" value="WH-like_DNA-bd_sf"/>
</dbReference>
<organism evidence="6 7">
    <name type="scientific">Aminithiophilus ramosus</name>
    <dbReference type="NCBI Taxonomy" id="3029084"/>
    <lineage>
        <taxon>Bacteria</taxon>
        <taxon>Thermotogati</taxon>
        <taxon>Synergistota</taxon>
        <taxon>Synergistia</taxon>
        <taxon>Synergistales</taxon>
        <taxon>Aminithiophilaceae</taxon>
        <taxon>Aminithiophilus</taxon>
    </lineage>
</organism>
<dbReference type="Pfam" id="PF07729">
    <property type="entry name" value="FCD"/>
    <property type="match status" value="1"/>
</dbReference>
<feature type="domain" description="GntR C-terminal" evidence="5">
    <location>
        <begin position="86"/>
        <end position="219"/>
    </location>
</feature>
<dbReference type="InterPro" id="IPR000524">
    <property type="entry name" value="Tscrpt_reg_HTH_GntR"/>
</dbReference>
<dbReference type="Gene3D" id="1.20.120.530">
    <property type="entry name" value="GntR ligand-binding domain-like"/>
    <property type="match status" value="1"/>
</dbReference>
<reference evidence="7" key="1">
    <citation type="submission" date="2021-04" db="EMBL/GenBank/DDBJ databases">
        <title>A novel Synergistetes isolate from a pyrite-forming mixed culture.</title>
        <authorList>
            <person name="Bunk B."/>
            <person name="Sproer C."/>
            <person name="Spring S."/>
            <person name="Pester M."/>
        </authorList>
    </citation>
    <scope>NUCLEOTIDE SEQUENCE [LARGE SCALE GENOMIC DNA]</scope>
    <source>
        <strain evidence="7">J.5.4.2-T.3.5.2</strain>
    </source>
</reference>
<dbReference type="SMART" id="SM00345">
    <property type="entry name" value="HTH_GNTR"/>
    <property type="match status" value="1"/>
</dbReference>
<keyword evidence="7" id="KW-1185">Reference proteome</keyword>
<sequence>MTRPSSDGRPLQAYEVVFWHVLDQMAQERLLPGDILFETTLGAELELSRTPVRNALARLVAEGVLESPPGKRGYRVPDLSPGDMREVFQMREILESKAAFLAAEEARKEDVDSLRALNEKERLFSREERKHDYYDINVEFHFAIVRIAANRYLERAFRPVFWRSQLYVNYLAEFHPLTTEEEERTRGHNTPDEHGRLVEAIARRDPLGAAAAARDHLAATRAYRISLVTERAEVIFRGRSH</sequence>
<dbReference type="RefSeq" id="WP_274374765.1">
    <property type="nucleotide sequence ID" value="NZ_CP072943.1"/>
</dbReference>
<dbReference type="SMART" id="SM00895">
    <property type="entry name" value="FCD"/>
    <property type="match status" value="1"/>
</dbReference>
<dbReference type="Pfam" id="PF00392">
    <property type="entry name" value="GntR"/>
    <property type="match status" value="1"/>
</dbReference>
<dbReference type="GO" id="GO:0003677">
    <property type="term" value="F:DNA binding"/>
    <property type="evidence" value="ECO:0007669"/>
    <property type="project" value="UniProtKB-KW"/>
</dbReference>
<feature type="domain" description="HTH gntR-type" evidence="4">
    <location>
        <begin position="17"/>
        <end position="76"/>
    </location>
</feature>
<accession>A0A9Q7F000</accession>
<proteinExistence type="predicted"/>
<keyword evidence="1" id="KW-0805">Transcription regulation</keyword>
<evidence type="ECO:0000256" key="3">
    <source>
        <dbReference type="ARBA" id="ARBA00023163"/>
    </source>
</evidence>
<protein>
    <submittedName>
        <fullName evidence="6">GntR family transcriptional regulator</fullName>
    </submittedName>
</protein>
<dbReference type="EMBL" id="CP072943">
    <property type="protein sequence ID" value="QTX33476.1"/>
    <property type="molecule type" value="Genomic_DNA"/>
</dbReference>
<dbReference type="SUPFAM" id="SSF46785">
    <property type="entry name" value="Winged helix' DNA-binding domain"/>
    <property type="match status" value="1"/>
</dbReference>
<evidence type="ECO:0000256" key="2">
    <source>
        <dbReference type="ARBA" id="ARBA00023125"/>
    </source>
</evidence>
<dbReference type="GO" id="GO:0003700">
    <property type="term" value="F:DNA-binding transcription factor activity"/>
    <property type="evidence" value="ECO:0007669"/>
    <property type="project" value="InterPro"/>
</dbReference>
<dbReference type="Proteomes" id="UP000671879">
    <property type="component" value="Chromosome"/>
</dbReference>
<evidence type="ECO:0000259" key="5">
    <source>
        <dbReference type="SMART" id="SM00895"/>
    </source>
</evidence>
<dbReference type="InterPro" id="IPR008920">
    <property type="entry name" value="TF_FadR/GntR_C"/>
</dbReference>